<evidence type="ECO:0000313" key="3">
    <source>
        <dbReference type="Proteomes" id="UP000054567"/>
    </source>
</evidence>
<dbReference type="EMBL" id="DS268109">
    <property type="protein sequence ID" value="KMM65588.1"/>
    <property type="molecule type" value="Genomic_DNA"/>
</dbReference>
<proteinExistence type="predicted"/>
<evidence type="ECO:0000256" key="1">
    <source>
        <dbReference type="SAM" id="MobiDB-lite"/>
    </source>
</evidence>
<evidence type="ECO:0000313" key="2">
    <source>
        <dbReference type="EMBL" id="KMM65588.1"/>
    </source>
</evidence>
<dbReference type="Proteomes" id="UP000054567">
    <property type="component" value="Unassembled WGS sequence"/>
</dbReference>
<sequence>MVKGSVECRPRHGALRSKKHSGSHTDQDLRSVQRVINPSDCLGASEIVNNGSRKTNGSNEARRVETLRVASLEFTAVIIWINANSGPAWRVTKRWAILGAEE</sequence>
<dbReference type="AlphaFoldDB" id="A0A0J6F5X6"/>
<reference evidence="3" key="2">
    <citation type="journal article" date="2009" name="Genome Res.">
        <title>Comparative genomic analyses of the human fungal pathogens Coccidioides and their relatives.</title>
        <authorList>
            <person name="Sharpton T.J."/>
            <person name="Stajich J.E."/>
            <person name="Rounsley S.D."/>
            <person name="Gardner M.J."/>
            <person name="Wortman J.R."/>
            <person name="Jordar V.S."/>
            <person name="Maiti R."/>
            <person name="Kodira C.D."/>
            <person name="Neafsey D.E."/>
            <person name="Zeng Q."/>
            <person name="Hung C.-Y."/>
            <person name="McMahan C."/>
            <person name="Muszewska A."/>
            <person name="Grynberg M."/>
            <person name="Mandel M.A."/>
            <person name="Kellner E.M."/>
            <person name="Barker B.M."/>
            <person name="Galgiani J.N."/>
            <person name="Orbach M.J."/>
            <person name="Kirkland T.N."/>
            <person name="Cole G.T."/>
            <person name="Henn M.R."/>
            <person name="Birren B.W."/>
            <person name="Taylor J.W."/>
        </authorList>
    </citation>
    <scope>NUCLEOTIDE SEQUENCE [LARGE SCALE GENOMIC DNA]</scope>
    <source>
        <strain evidence="3">RMSCC 3488</strain>
    </source>
</reference>
<gene>
    <name evidence="2" type="ORF">CPAG_01934</name>
</gene>
<protein>
    <submittedName>
        <fullName evidence="2">Uncharacterized protein</fullName>
    </submittedName>
</protein>
<dbReference type="VEuPathDB" id="FungiDB:CPAG_01934"/>
<feature type="compositionally biased region" description="Basic and acidic residues" evidence="1">
    <location>
        <begin position="1"/>
        <end position="10"/>
    </location>
</feature>
<reference evidence="2 3" key="1">
    <citation type="submission" date="2007-06" db="EMBL/GenBank/DDBJ databases">
        <title>The Genome Sequence of Coccidioides posadasii RMSCC_3488.</title>
        <authorList>
            <consortium name="Coccidioides Genome Resources Consortium"/>
            <consortium name="The Broad Institute Genome Sequencing Platform"/>
            <person name="Henn M.R."/>
            <person name="Sykes S."/>
            <person name="Young S."/>
            <person name="Jaffe D."/>
            <person name="Berlin A."/>
            <person name="Alvarez P."/>
            <person name="Butler J."/>
            <person name="Gnerre S."/>
            <person name="Grabherr M."/>
            <person name="Mauceli E."/>
            <person name="Brockman W."/>
            <person name="Kodira C."/>
            <person name="Alvarado L."/>
            <person name="Zeng Q."/>
            <person name="Crawford M."/>
            <person name="Antoine C."/>
            <person name="Devon K."/>
            <person name="Galgiani J."/>
            <person name="Orsborn K."/>
            <person name="Lewis M.L."/>
            <person name="Nusbaum C."/>
            <person name="Galagan J."/>
            <person name="Birren B."/>
        </authorList>
    </citation>
    <scope>NUCLEOTIDE SEQUENCE [LARGE SCALE GENOMIC DNA]</scope>
    <source>
        <strain evidence="2 3">RMSCC 3488</strain>
    </source>
</reference>
<feature type="region of interest" description="Disordered" evidence="1">
    <location>
        <begin position="1"/>
        <end position="30"/>
    </location>
</feature>
<feature type="compositionally biased region" description="Basic residues" evidence="1">
    <location>
        <begin position="11"/>
        <end position="22"/>
    </location>
</feature>
<accession>A0A0J6F5X6</accession>
<reference evidence="3" key="3">
    <citation type="journal article" date="2010" name="Genome Res.">
        <title>Population genomic sequencing of Coccidioides fungi reveals recent hybridization and transposon control.</title>
        <authorList>
            <person name="Neafsey D.E."/>
            <person name="Barker B.M."/>
            <person name="Sharpton T.J."/>
            <person name="Stajich J.E."/>
            <person name="Park D.J."/>
            <person name="Whiston E."/>
            <person name="Hung C.-Y."/>
            <person name="McMahan C."/>
            <person name="White J."/>
            <person name="Sykes S."/>
            <person name="Heiman D."/>
            <person name="Young S."/>
            <person name="Zeng Q."/>
            <person name="Abouelleil A."/>
            <person name="Aftuck L."/>
            <person name="Bessette D."/>
            <person name="Brown A."/>
            <person name="FitzGerald M."/>
            <person name="Lui A."/>
            <person name="Macdonald J.P."/>
            <person name="Priest M."/>
            <person name="Orbach M.J."/>
            <person name="Galgiani J.N."/>
            <person name="Kirkland T.N."/>
            <person name="Cole G.T."/>
            <person name="Birren B.W."/>
            <person name="Henn M.R."/>
            <person name="Taylor J.W."/>
            <person name="Rounsley S.D."/>
        </authorList>
    </citation>
    <scope>NUCLEOTIDE SEQUENCE [LARGE SCALE GENOMIC DNA]</scope>
    <source>
        <strain evidence="3">RMSCC 3488</strain>
    </source>
</reference>
<name>A0A0J6F5X6_COCPO</name>
<organism evidence="2 3">
    <name type="scientific">Coccidioides posadasii RMSCC 3488</name>
    <dbReference type="NCBI Taxonomy" id="454284"/>
    <lineage>
        <taxon>Eukaryota</taxon>
        <taxon>Fungi</taxon>
        <taxon>Dikarya</taxon>
        <taxon>Ascomycota</taxon>
        <taxon>Pezizomycotina</taxon>
        <taxon>Eurotiomycetes</taxon>
        <taxon>Eurotiomycetidae</taxon>
        <taxon>Onygenales</taxon>
        <taxon>Onygenaceae</taxon>
        <taxon>Coccidioides</taxon>
    </lineage>
</organism>